<keyword evidence="1" id="KW-0472">Membrane</keyword>
<dbReference type="EMBL" id="SHNO01000001">
    <property type="protein sequence ID" value="MCX2978883.1"/>
    <property type="molecule type" value="Genomic_DNA"/>
</dbReference>
<evidence type="ECO:0000313" key="3">
    <source>
        <dbReference type="Proteomes" id="UP001143304"/>
    </source>
</evidence>
<accession>A0ABT3T9B3</accession>
<organism evidence="2 3">
    <name type="scientific">Candidatus Marimicrobium litorale</name>
    <dbReference type="NCBI Taxonomy" id="2518991"/>
    <lineage>
        <taxon>Bacteria</taxon>
        <taxon>Pseudomonadati</taxon>
        <taxon>Pseudomonadota</taxon>
        <taxon>Gammaproteobacteria</taxon>
        <taxon>Cellvibrionales</taxon>
        <taxon>Halieaceae</taxon>
        <taxon>Marimicrobium</taxon>
    </lineage>
</organism>
<gene>
    <name evidence="2" type="ORF">EYC82_16125</name>
</gene>
<dbReference type="RefSeq" id="WP_279250579.1">
    <property type="nucleotide sequence ID" value="NZ_SHNO01000001.1"/>
</dbReference>
<sequence>MSVHPGALRTIAAGRPISRIIASRDTVVTQREGAGFSMWLASFLITLTAIVSLPALATGKGSIGLWPASERHVLVIDKTIPGLVLVDLTEGVAVERVIIPSEVVVGVTSCQECDFALVGSSRGDFWRVQFSGKVADLLSSTGRLGLADAEIKRIHFKSSRTPPKDSRMMLLDEGGKTAYIASLKDDEVFRASLGPEPRIETFYRGKRLEPFGLNWGREDTLLLTLHKKTVMRLNREGEVLAVYNTRRAGCPGTDQFKPNMRAAFDDPLNENSILILASNPKSYDAVVWRLTYEDNGKERCESVVSKIGRDTGWVDGAGDAVFLGRSHHFVLRPGRAEAIISDTDNRALRTLDLATETTRTVMYDRDRLLAKQRPERTLSSKDCKSLGWALLPAGGLPDGSCIQNDGAESEPRLLEAAEKHCQNIGGRLCEPNELVRSGRVSAPIWTRARCASCWMRKAHNLCELDIKTYKSPGLSHRDKAFAQSWDSGHAQQVSSKNGGSTTFCEADTLSAKALVHCCADSQAGN</sequence>
<comment type="caution">
    <text evidence="2">The sequence shown here is derived from an EMBL/GenBank/DDBJ whole genome shotgun (WGS) entry which is preliminary data.</text>
</comment>
<feature type="transmembrane region" description="Helical" evidence="1">
    <location>
        <begin position="36"/>
        <end position="57"/>
    </location>
</feature>
<protein>
    <submittedName>
        <fullName evidence="2">Uncharacterized protein</fullName>
    </submittedName>
</protein>
<name>A0ABT3T9B3_9GAMM</name>
<keyword evidence="1" id="KW-1133">Transmembrane helix</keyword>
<keyword evidence="1" id="KW-0812">Transmembrane</keyword>
<dbReference type="Proteomes" id="UP001143304">
    <property type="component" value="Unassembled WGS sequence"/>
</dbReference>
<evidence type="ECO:0000256" key="1">
    <source>
        <dbReference type="SAM" id="Phobius"/>
    </source>
</evidence>
<reference evidence="2" key="1">
    <citation type="submission" date="2019-02" db="EMBL/GenBank/DDBJ databases">
        <authorList>
            <person name="Li S.-H."/>
        </authorList>
    </citation>
    <scope>NUCLEOTIDE SEQUENCE</scope>
    <source>
        <strain evidence="2">IMCC11814</strain>
    </source>
</reference>
<evidence type="ECO:0000313" key="2">
    <source>
        <dbReference type="EMBL" id="MCX2978883.1"/>
    </source>
</evidence>
<proteinExistence type="predicted"/>
<keyword evidence="3" id="KW-1185">Reference proteome</keyword>